<feature type="region of interest" description="Disordered" evidence="1">
    <location>
        <begin position="54"/>
        <end position="125"/>
    </location>
</feature>
<keyword evidence="3" id="KW-1185">Reference proteome</keyword>
<accession>T1I5R5</accession>
<evidence type="ECO:0000313" key="3">
    <source>
        <dbReference type="Proteomes" id="UP000015103"/>
    </source>
</evidence>
<feature type="region of interest" description="Disordered" evidence="1">
    <location>
        <begin position="1"/>
        <end position="31"/>
    </location>
</feature>
<protein>
    <submittedName>
        <fullName evidence="2">Uncharacterized protein</fullName>
    </submittedName>
</protein>
<reference evidence="2" key="1">
    <citation type="submission" date="2015-05" db="UniProtKB">
        <authorList>
            <consortium name="EnsemblMetazoa"/>
        </authorList>
    </citation>
    <scope>IDENTIFICATION</scope>
</reference>
<feature type="compositionally biased region" description="Acidic residues" evidence="1">
    <location>
        <begin position="102"/>
        <end position="120"/>
    </location>
</feature>
<organism evidence="2 3">
    <name type="scientific">Rhodnius prolixus</name>
    <name type="common">Triatomid bug</name>
    <dbReference type="NCBI Taxonomy" id="13249"/>
    <lineage>
        <taxon>Eukaryota</taxon>
        <taxon>Metazoa</taxon>
        <taxon>Ecdysozoa</taxon>
        <taxon>Arthropoda</taxon>
        <taxon>Hexapoda</taxon>
        <taxon>Insecta</taxon>
        <taxon>Pterygota</taxon>
        <taxon>Neoptera</taxon>
        <taxon>Paraneoptera</taxon>
        <taxon>Hemiptera</taxon>
        <taxon>Heteroptera</taxon>
        <taxon>Panheteroptera</taxon>
        <taxon>Cimicomorpha</taxon>
        <taxon>Reduviidae</taxon>
        <taxon>Triatominae</taxon>
        <taxon>Rhodnius</taxon>
    </lineage>
</organism>
<feature type="compositionally biased region" description="Basic and acidic residues" evidence="1">
    <location>
        <begin position="1"/>
        <end position="11"/>
    </location>
</feature>
<sequence>MRGEYILKEERAEPEELSEDEPPSSLLPEPDFSLEEALELVGLNDGIDEQLLDHADVDGTDDRDLKNKTTTTSQPTPTVNDQANNEASNNSKDKLIIAKDEGAEEEEEEVEEEVDDDDDGLSNLDSNIDELEAASAAVDLLEGRLADIFGDIPSPVEIDPEDNFNPKPYAQFAGKREVIGHTDVQVIVVLLH</sequence>
<feature type="compositionally biased region" description="Low complexity" evidence="1">
    <location>
        <begin position="69"/>
        <end position="78"/>
    </location>
</feature>
<feature type="compositionally biased region" description="Basic and acidic residues" evidence="1">
    <location>
        <begin position="54"/>
        <end position="67"/>
    </location>
</feature>
<feature type="compositionally biased region" description="Polar residues" evidence="1">
    <location>
        <begin position="79"/>
        <end position="90"/>
    </location>
</feature>
<evidence type="ECO:0000313" key="2">
    <source>
        <dbReference type="EnsemblMetazoa" id="RPRC011634-PA"/>
    </source>
</evidence>
<evidence type="ECO:0000256" key="1">
    <source>
        <dbReference type="SAM" id="MobiDB-lite"/>
    </source>
</evidence>
<dbReference type="VEuPathDB" id="VectorBase:RPRC011634"/>
<dbReference type="Proteomes" id="UP000015103">
    <property type="component" value="Unassembled WGS sequence"/>
</dbReference>
<dbReference type="InParanoid" id="T1I5R5"/>
<feature type="compositionally biased region" description="Basic and acidic residues" evidence="1">
    <location>
        <begin position="91"/>
        <end position="101"/>
    </location>
</feature>
<dbReference type="HOGENOM" id="CLU_1416776_0_0_1"/>
<dbReference type="AlphaFoldDB" id="T1I5R5"/>
<feature type="compositionally biased region" description="Acidic residues" evidence="1">
    <location>
        <begin position="12"/>
        <end position="22"/>
    </location>
</feature>
<name>T1I5R5_RHOPR</name>
<dbReference type="EMBL" id="ACPB03006140">
    <property type="status" value="NOT_ANNOTATED_CDS"/>
    <property type="molecule type" value="Genomic_DNA"/>
</dbReference>
<proteinExistence type="predicted"/>
<dbReference type="EnsemblMetazoa" id="RPRC011634-RA">
    <property type="protein sequence ID" value="RPRC011634-PA"/>
    <property type="gene ID" value="RPRC011634"/>
</dbReference>